<evidence type="ECO:0000313" key="5">
    <source>
        <dbReference type="EMBL" id="MDT6988944.1"/>
    </source>
</evidence>
<dbReference type="Proteomes" id="UP000238378">
    <property type="component" value="Unassembled WGS sequence"/>
</dbReference>
<evidence type="ECO:0000313" key="7">
    <source>
        <dbReference type="EMBL" id="RMW45514.1"/>
    </source>
</evidence>
<dbReference type="Gene3D" id="3.40.50.720">
    <property type="entry name" value="NAD(P)-binding Rossmann-like Domain"/>
    <property type="match status" value="1"/>
</dbReference>
<reference evidence="7 9" key="2">
    <citation type="submission" date="2018-10" db="EMBL/GenBank/DDBJ databases">
        <title>Genome sequences of five Lactobacillus pentosus strains isolated from brines of traditionally fermented spanish-style green table olives and differences between them.</title>
        <authorList>
            <person name="Jimenez Diaz R."/>
        </authorList>
    </citation>
    <scope>NUCLEOTIDE SEQUENCE [LARGE SCALE GENOMIC DNA]</scope>
    <source>
        <strain evidence="7 9">IG10</strain>
    </source>
</reference>
<dbReference type="AlphaFoldDB" id="A0A3M6KUW0"/>
<dbReference type="SUPFAM" id="SSF51735">
    <property type="entry name" value="NAD(P)-binding Rossmann-fold domains"/>
    <property type="match status" value="1"/>
</dbReference>
<sequence length="246" mass="26045">MSKKVIVITGASSGIGEATAKLLASQGNQLVLGARREARLQEITQAIENAGGEATYAVTDVTDLDSVKQLAKKAVDAYGRIDVWMNNAGLMPQSVLAEGKVTDWNRMIDVNEKGVLYGINAALGIMREQQSGHFINTSSIAGHIVGPGSAVYSATKQAVLAISEGLRQEEAQAGSNIRVTVVSPGAIATELTNSITDEEVKKGTEQFYDLFAISPERVAESIAFAINAPADASINEIIIRPSKQVM</sequence>
<dbReference type="InterPro" id="IPR036291">
    <property type="entry name" value="NAD(P)-bd_dom_sf"/>
</dbReference>
<dbReference type="PRINTS" id="PR00081">
    <property type="entry name" value="GDHRDH"/>
</dbReference>
<comment type="similarity">
    <text evidence="1 3">Belongs to the short-chain dehydrogenases/reductases (SDR) family.</text>
</comment>
<dbReference type="PRINTS" id="PR00080">
    <property type="entry name" value="SDRFAMILY"/>
</dbReference>
<evidence type="ECO:0000313" key="9">
    <source>
        <dbReference type="Proteomes" id="UP000276249"/>
    </source>
</evidence>
<evidence type="ECO:0000313" key="6">
    <source>
        <dbReference type="EMBL" id="PRO93372.1"/>
    </source>
</evidence>
<proteinExistence type="inferred from homology"/>
<evidence type="ECO:0000313" key="10">
    <source>
        <dbReference type="Proteomes" id="UP001267003"/>
    </source>
</evidence>
<evidence type="ECO:0000256" key="1">
    <source>
        <dbReference type="ARBA" id="ARBA00006484"/>
    </source>
</evidence>
<dbReference type="Proteomes" id="UP000276249">
    <property type="component" value="Unassembled WGS sequence"/>
</dbReference>
<gene>
    <name evidence="6" type="ORF">C6Y08_12975</name>
    <name evidence="7" type="ORF">D6U18_11510</name>
    <name evidence="5" type="ORF">RI536_02350</name>
</gene>
<dbReference type="GO" id="GO:0016616">
    <property type="term" value="F:oxidoreductase activity, acting on the CH-OH group of donors, NAD or NADP as acceptor"/>
    <property type="evidence" value="ECO:0007669"/>
    <property type="project" value="UniProtKB-ARBA"/>
</dbReference>
<dbReference type="Pfam" id="PF00106">
    <property type="entry name" value="adh_short"/>
    <property type="match status" value="1"/>
</dbReference>
<dbReference type="SMART" id="SM00822">
    <property type="entry name" value="PKS_KR"/>
    <property type="match status" value="1"/>
</dbReference>
<comment type="caution">
    <text evidence="5">The sequence shown here is derived from an EMBL/GenBank/DDBJ whole genome shotgun (WGS) entry which is preliminary data.</text>
</comment>
<protein>
    <submittedName>
        <fullName evidence="5 6">Oxidoreductase</fullName>
        <ecNumber evidence="5">1.-.-.-</ecNumber>
    </submittedName>
</protein>
<dbReference type="PANTHER" id="PTHR43115:SF4">
    <property type="entry name" value="DEHYDROGENASE_REDUCTASE SDR FAMILY MEMBER 11"/>
    <property type="match status" value="1"/>
</dbReference>
<dbReference type="EMBL" id="PVOB01000230">
    <property type="protein sequence ID" value="PRO93372.1"/>
    <property type="molecule type" value="Genomic_DNA"/>
</dbReference>
<organism evidence="5 10">
    <name type="scientific">Lactiplantibacillus pentosus</name>
    <name type="common">Lactobacillus pentosus</name>
    <dbReference type="NCBI Taxonomy" id="1589"/>
    <lineage>
        <taxon>Bacteria</taxon>
        <taxon>Bacillati</taxon>
        <taxon>Bacillota</taxon>
        <taxon>Bacilli</taxon>
        <taxon>Lactobacillales</taxon>
        <taxon>Lactobacillaceae</taxon>
        <taxon>Lactiplantibacillus</taxon>
    </lineage>
</organism>
<keyword evidence="2 5" id="KW-0560">Oxidoreductase</keyword>
<dbReference type="InterPro" id="IPR002347">
    <property type="entry name" value="SDR_fam"/>
</dbReference>
<dbReference type="PROSITE" id="PS00061">
    <property type="entry name" value="ADH_SHORT"/>
    <property type="match status" value="1"/>
</dbReference>
<feature type="domain" description="Ketoreductase" evidence="4">
    <location>
        <begin position="4"/>
        <end position="190"/>
    </location>
</feature>
<evidence type="ECO:0000259" key="4">
    <source>
        <dbReference type="SMART" id="SM00822"/>
    </source>
</evidence>
<dbReference type="PANTHER" id="PTHR43115">
    <property type="entry name" value="DEHYDROGENASE/REDUCTASE SDR FAMILY MEMBER 11"/>
    <property type="match status" value="1"/>
</dbReference>
<evidence type="ECO:0000313" key="8">
    <source>
        <dbReference type="Proteomes" id="UP000238378"/>
    </source>
</evidence>
<evidence type="ECO:0000256" key="3">
    <source>
        <dbReference type="RuleBase" id="RU000363"/>
    </source>
</evidence>
<dbReference type="EMBL" id="RDCJ01000101">
    <property type="protein sequence ID" value="RMW45514.1"/>
    <property type="molecule type" value="Genomic_DNA"/>
</dbReference>
<name>A0A3M6KUW0_LACPE</name>
<dbReference type="InterPro" id="IPR020904">
    <property type="entry name" value="Sc_DH/Rdtase_CS"/>
</dbReference>
<evidence type="ECO:0000256" key="2">
    <source>
        <dbReference type="ARBA" id="ARBA00023002"/>
    </source>
</evidence>
<keyword evidence="8" id="KW-1185">Reference proteome</keyword>
<accession>A0A3M6KUW0</accession>
<dbReference type="EC" id="1.-.-.-" evidence="5"/>
<dbReference type="Proteomes" id="UP001267003">
    <property type="component" value="Unassembled WGS sequence"/>
</dbReference>
<reference evidence="6 8" key="1">
    <citation type="submission" date="2018-03" db="EMBL/GenBank/DDBJ databases">
        <title>Draft Genome Sequences of six Lactobacillus pentosus Strains Isolated from Brines of Traditionally Fermented Spanish-Style Green Table Olives.</title>
        <authorList>
            <person name="Calero-Delgado B."/>
            <person name="Martin-Platero A.M."/>
            <person name="Perez-Pulido A.J."/>
            <person name="Benitez-Cabello A."/>
            <person name="Casimiro-Soriguer C.S."/>
            <person name="Martinez-Bueno M."/>
            <person name="Arroyo-Lopez F.N."/>
            <person name="Rodriguez-Gomez F."/>
            <person name="Bautista-Gallego J."/>
            <person name="Garrido-Fernandez A."/>
            <person name="Jimenez-Diaz R."/>
        </authorList>
    </citation>
    <scope>NUCLEOTIDE SEQUENCE [LARGE SCALE GENOMIC DNA]</scope>
    <source>
        <strain evidence="6 8">IG2</strain>
    </source>
</reference>
<dbReference type="FunFam" id="3.40.50.720:FF:000047">
    <property type="entry name" value="NADP-dependent L-serine/L-allo-threonine dehydrogenase"/>
    <property type="match status" value="1"/>
</dbReference>
<reference evidence="5" key="3">
    <citation type="submission" date="2023-08" db="EMBL/GenBank/DDBJ databases">
        <authorList>
            <person name="Page C.A."/>
            <person name="Perez-Diaz I.M."/>
        </authorList>
    </citation>
    <scope>NUCLEOTIDE SEQUENCE</scope>
    <source>
        <strain evidence="5">7.8.46</strain>
    </source>
</reference>
<dbReference type="EMBL" id="JAVLAQ010000001">
    <property type="protein sequence ID" value="MDT6988944.1"/>
    <property type="molecule type" value="Genomic_DNA"/>
</dbReference>
<dbReference type="InterPro" id="IPR057326">
    <property type="entry name" value="KR_dom"/>
</dbReference>
<dbReference type="RefSeq" id="WP_105961682.1">
    <property type="nucleotide sequence ID" value="NZ_JAGXBR010000007.1"/>
</dbReference>